<evidence type="ECO:0000313" key="7">
    <source>
        <dbReference type="EMBL" id="PPQ63117.1"/>
    </source>
</evidence>
<protein>
    <recommendedName>
        <fullName evidence="6">Hydrophobin</fullName>
    </recommendedName>
</protein>
<keyword evidence="3 6" id="KW-0134">Cell wall</keyword>
<organism evidence="7 8">
    <name type="scientific">Panaeolus cyanescens</name>
    <dbReference type="NCBI Taxonomy" id="181874"/>
    <lineage>
        <taxon>Eukaryota</taxon>
        <taxon>Fungi</taxon>
        <taxon>Dikarya</taxon>
        <taxon>Basidiomycota</taxon>
        <taxon>Agaricomycotina</taxon>
        <taxon>Agaricomycetes</taxon>
        <taxon>Agaricomycetidae</taxon>
        <taxon>Agaricales</taxon>
        <taxon>Agaricineae</taxon>
        <taxon>Galeropsidaceae</taxon>
        <taxon>Panaeolus</taxon>
    </lineage>
</organism>
<dbReference type="EMBL" id="NHTK01006131">
    <property type="protein sequence ID" value="PPQ63117.1"/>
    <property type="molecule type" value="Genomic_DNA"/>
</dbReference>
<evidence type="ECO:0000256" key="6">
    <source>
        <dbReference type="RuleBase" id="RU365009"/>
    </source>
</evidence>
<comment type="caution">
    <text evidence="7">The sequence shown here is derived from an EMBL/GenBank/DDBJ whole genome shotgun (WGS) entry which is preliminary data.</text>
</comment>
<evidence type="ECO:0000256" key="4">
    <source>
        <dbReference type="ARBA" id="ARBA00022525"/>
    </source>
</evidence>
<feature type="chain" id="PRO_5018814267" description="Hydrophobin" evidence="6">
    <location>
        <begin position="21"/>
        <end position="115"/>
    </location>
</feature>
<evidence type="ECO:0000256" key="3">
    <source>
        <dbReference type="ARBA" id="ARBA00022512"/>
    </source>
</evidence>
<dbReference type="InParanoid" id="A0A409VE94"/>
<dbReference type="GO" id="GO:0009277">
    <property type="term" value="C:fungal-type cell wall"/>
    <property type="evidence" value="ECO:0007669"/>
    <property type="project" value="InterPro"/>
</dbReference>
<comment type="subcellular location">
    <subcellularLocation>
        <location evidence="1 6">Secreted</location>
        <location evidence="1 6">Cell wall</location>
    </subcellularLocation>
</comment>
<dbReference type="Proteomes" id="UP000284842">
    <property type="component" value="Unassembled WGS sequence"/>
</dbReference>
<dbReference type="InterPro" id="IPR001338">
    <property type="entry name" value="Class_I_Hydrophobin"/>
</dbReference>
<comment type="similarity">
    <text evidence="2 6">Belongs to the fungal hydrophobin family.</text>
</comment>
<accession>A0A409VE94</accession>
<keyword evidence="6" id="KW-0732">Signal</keyword>
<keyword evidence="8" id="KW-1185">Reference proteome</keyword>
<evidence type="ECO:0000256" key="2">
    <source>
        <dbReference type="ARBA" id="ARBA00010446"/>
    </source>
</evidence>
<keyword evidence="5 6" id="KW-1015">Disulfide bond</keyword>
<feature type="signal peptide" evidence="6">
    <location>
        <begin position="1"/>
        <end position="20"/>
    </location>
</feature>
<dbReference type="SMART" id="SM00075">
    <property type="entry name" value="HYDRO"/>
    <property type="match status" value="1"/>
</dbReference>
<name>A0A409VE94_9AGAR</name>
<dbReference type="Pfam" id="PF01185">
    <property type="entry name" value="Hydrophobin"/>
    <property type="match status" value="1"/>
</dbReference>
<dbReference type="CDD" id="cd23507">
    <property type="entry name" value="hydrophobin_I"/>
    <property type="match status" value="1"/>
</dbReference>
<evidence type="ECO:0000256" key="1">
    <source>
        <dbReference type="ARBA" id="ARBA00004191"/>
    </source>
</evidence>
<evidence type="ECO:0000313" key="8">
    <source>
        <dbReference type="Proteomes" id="UP000284842"/>
    </source>
</evidence>
<proteinExistence type="inferred from homology"/>
<reference evidence="7 8" key="1">
    <citation type="journal article" date="2018" name="Evol. Lett.">
        <title>Horizontal gene cluster transfer increased hallucinogenic mushroom diversity.</title>
        <authorList>
            <person name="Reynolds H.T."/>
            <person name="Vijayakumar V."/>
            <person name="Gluck-Thaler E."/>
            <person name="Korotkin H.B."/>
            <person name="Matheny P.B."/>
            <person name="Slot J.C."/>
        </authorList>
    </citation>
    <scope>NUCLEOTIDE SEQUENCE [LARGE SCALE GENOMIC DNA]</scope>
    <source>
        <strain evidence="7 8">2629</strain>
    </source>
</reference>
<gene>
    <name evidence="7" type="ORF">CVT24_005828</name>
</gene>
<keyword evidence="4 6" id="KW-0964">Secreted</keyword>
<dbReference type="AlphaFoldDB" id="A0A409VE94"/>
<dbReference type="GO" id="GO:0005199">
    <property type="term" value="F:structural constituent of cell wall"/>
    <property type="evidence" value="ECO:0007669"/>
    <property type="project" value="InterPro"/>
</dbReference>
<sequence>MFTKITTLAVLAISALSVSAVSYSDVNGVNYSCNSGPVQCCGTIHESGTWTETDLISLVGATVSNVSGQLGVTCSPITGIGAATGANCVSEPVCCEENFQNQLVGVNCVPATVGA</sequence>
<dbReference type="OrthoDB" id="4225815at2759"/>
<evidence type="ECO:0000256" key="5">
    <source>
        <dbReference type="ARBA" id="ARBA00023157"/>
    </source>
</evidence>